<comment type="caution">
    <text evidence="1">The sequence shown here is derived from an EMBL/GenBank/DDBJ whole genome shotgun (WGS) entry which is preliminary data.</text>
</comment>
<dbReference type="EMBL" id="BAABYW010000001">
    <property type="protein sequence ID" value="GAA6410581.1"/>
    <property type="molecule type" value="Genomic_DNA"/>
</dbReference>
<proteinExistence type="predicted"/>
<evidence type="ECO:0000313" key="2">
    <source>
        <dbReference type="Proteomes" id="UP001600943"/>
    </source>
</evidence>
<keyword evidence="2" id="KW-1185">Reference proteome</keyword>
<organism evidence="1 2">
    <name type="scientific">Blautia hominis</name>
    <dbReference type="NCBI Taxonomy" id="2025493"/>
    <lineage>
        <taxon>Bacteria</taxon>
        <taxon>Bacillati</taxon>
        <taxon>Bacillota</taxon>
        <taxon>Clostridia</taxon>
        <taxon>Lachnospirales</taxon>
        <taxon>Lachnospiraceae</taxon>
        <taxon>Blautia</taxon>
    </lineage>
</organism>
<protein>
    <submittedName>
        <fullName evidence="1">Uncharacterized protein</fullName>
    </submittedName>
</protein>
<accession>A0ABQ0BGJ9</accession>
<evidence type="ECO:0000313" key="1">
    <source>
        <dbReference type="EMBL" id="GAA6410581.1"/>
    </source>
</evidence>
<gene>
    <name evidence="1" type="ORF">K040078D81_46980</name>
</gene>
<reference evidence="1 2" key="1">
    <citation type="submission" date="2024-04" db="EMBL/GenBank/DDBJ databases">
        <title>Defined microbial consortia suppress multidrug-resistant proinflammatory Enterobacteriaceae via ecological control.</title>
        <authorList>
            <person name="Furuichi M."/>
            <person name="Kawaguchi T."/>
            <person name="Pust M."/>
            <person name="Yasuma K."/>
            <person name="Plichta D."/>
            <person name="Hasegawa N."/>
            <person name="Ohya T."/>
            <person name="Bhattarai S."/>
            <person name="Sasajima S."/>
            <person name="Aoto Y."/>
            <person name="Tuganbaev T."/>
            <person name="Yaginuma M."/>
            <person name="Ueda M."/>
            <person name="Okahashi N."/>
            <person name="Amafuji K."/>
            <person name="Kiridooshi Y."/>
            <person name="Sugita K."/>
            <person name="Strazar M."/>
            <person name="Skelly A."/>
            <person name="Suda W."/>
            <person name="Hattori M."/>
            <person name="Nakamoto N."/>
            <person name="Caballero S."/>
            <person name="Norman J."/>
            <person name="Olle B."/>
            <person name="Tanoue T."/>
            <person name="Arita M."/>
            <person name="Bucci V."/>
            <person name="Atarashi K."/>
            <person name="Xavier R."/>
            <person name="Honda K."/>
        </authorList>
    </citation>
    <scope>NUCLEOTIDE SEQUENCE [LARGE SCALE GENOMIC DNA]</scope>
    <source>
        <strain evidence="2">k04-0078-D8-1</strain>
    </source>
</reference>
<sequence length="129" mass="14520">MKAAVEDLKETTPCGMTIHYTVDTATDFVTYTDINGRGKYRLCEACERCSWKGICKPTECNYISIIQETLGKAVEPLDVITQIFEQAAAGYQSETLYADGLVKMRVTKEPYRRVAYEVDPLDDDGDLMD</sequence>
<dbReference type="Proteomes" id="UP001600943">
    <property type="component" value="Unassembled WGS sequence"/>
</dbReference>
<name>A0ABQ0BGJ9_9FIRM</name>
<dbReference type="RefSeq" id="WP_369861609.1">
    <property type="nucleotide sequence ID" value="NZ_BAABYW010000001.1"/>
</dbReference>